<evidence type="ECO:0000256" key="1">
    <source>
        <dbReference type="SAM" id="Phobius"/>
    </source>
</evidence>
<dbReference type="PANTHER" id="PTHR38646:SF1">
    <property type="entry name" value="DUF202 DOMAIN-CONTAINING PROTEIN"/>
    <property type="match status" value="1"/>
</dbReference>
<dbReference type="EMBL" id="BJWK01000022">
    <property type="protein sequence ID" value="GEM12565.1"/>
    <property type="molecule type" value="Genomic_DNA"/>
</dbReference>
<organism evidence="2 3">
    <name type="scientific">Rhodotorula toruloides</name>
    <name type="common">Yeast</name>
    <name type="synonym">Rhodosporidium toruloides</name>
    <dbReference type="NCBI Taxonomy" id="5286"/>
    <lineage>
        <taxon>Eukaryota</taxon>
        <taxon>Fungi</taxon>
        <taxon>Dikarya</taxon>
        <taxon>Basidiomycota</taxon>
        <taxon>Pucciniomycotina</taxon>
        <taxon>Microbotryomycetes</taxon>
        <taxon>Sporidiobolales</taxon>
        <taxon>Sporidiobolaceae</taxon>
        <taxon>Rhodotorula</taxon>
    </lineage>
</organism>
<comment type="caution">
    <text evidence="2">The sequence shown here is derived from an EMBL/GenBank/DDBJ whole genome shotgun (WGS) entry which is preliminary data.</text>
</comment>
<dbReference type="AlphaFoldDB" id="A0A511KRL2"/>
<dbReference type="OrthoDB" id="2555434at2759"/>
<feature type="transmembrane region" description="Helical" evidence="1">
    <location>
        <begin position="83"/>
        <end position="100"/>
    </location>
</feature>
<gene>
    <name evidence="2" type="ORF">Rt10032_c22g6582</name>
</gene>
<accession>A0A511KRL2</accession>
<name>A0A511KRL2_RHOTO</name>
<keyword evidence="1" id="KW-0472">Membrane</keyword>
<feature type="transmembrane region" description="Helical" evidence="1">
    <location>
        <begin position="140"/>
        <end position="162"/>
    </location>
</feature>
<evidence type="ECO:0000313" key="2">
    <source>
        <dbReference type="EMBL" id="GEM12565.1"/>
    </source>
</evidence>
<evidence type="ECO:0008006" key="4">
    <source>
        <dbReference type="Google" id="ProtNLM"/>
    </source>
</evidence>
<evidence type="ECO:0000313" key="3">
    <source>
        <dbReference type="Proteomes" id="UP000321518"/>
    </source>
</evidence>
<keyword evidence="1" id="KW-0812">Transmembrane</keyword>
<keyword evidence="1" id="KW-1133">Transmembrane helix</keyword>
<sequence length="164" mass="18616">MSARDLSDSHGVNFPMPRLRQQRPHRLYEGHRRKSWIVDDTDTMLELRARARTFDGAYTRAALSNLGYALLVLKIFSSEFARIGLIYAIMSILLLLIAGYRRRKSDHDFADIHRPEMTTAAAVKASERVWGRDFRTSGDVVVLLGVVCTTLYVALFALVMQLDA</sequence>
<feature type="transmembrane region" description="Helical" evidence="1">
    <location>
        <begin position="57"/>
        <end position="77"/>
    </location>
</feature>
<dbReference type="Proteomes" id="UP000321518">
    <property type="component" value="Unassembled WGS sequence"/>
</dbReference>
<protein>
    <recommendedName>
        <fullName evidence="4">DUF202 domain-containing protein</fullName>
    </recommendedName>
</protein>
<dbReference type="PANTHER" id="PTHR38646">
    <property type="entry name" value="YALI0F00814P"/>
    <property type="match status" value="1"/>
</dbReference>
<reference evidence="2 3" key="1">
    <citation type="submission" date="2019-07" db="EMBL/GenBank/DDBJ databases">
        <title>Rhodotorula toruloides NBRC10032 genome sequencing.</title>
        <authorList>
            <person name="Shida Y."/>
            <person name="Takaku H."/>
            <person name="Ogasawara W."/>
            <person name="Mori K."/>
        </authorList>
    </citation>
    <scope>NUCLEOTIDE SEQUENCE [LARGE SCALE GENOMIC DNA]</scope>
    <source>
        <strain evidence="2 3">NBRC10032</strain>
    </source>
</reference>
<proteinExistence type="predicted"/>